<dbReference type="NCBIfam" id="TIGR00681">
    <property type="entry name" value="kdpC"/>
    <property type="match status" value="1"/>
</dbReference>
<accession>A0A1F2PJ50</accession>
<name>A0A1F2PJ50_9FIRM</name>
<evidence type="ECO:0000256" key="8">
    <source>
        <dbReference type="ARBA" id="ARBA00022989"/>
    </source>
</evidence>
<dbReference type="OrthoDB" id="9809491at2"/>
<dbReference type="GO" id="GO:0005886">
    <property type="term" value="C:plasma membrane"/>
    <property type="evidence" value="ECO:0007669"/>
    <property type="project" value="UniProtKB-SubCell"/>
</dbReference>
<proteinExistence type="inferred from homology"/>
<keyword evidence="3 11" id="KW-0633">Potassium transport</keyword>
<evidence type="ECO:0000256" key="11">
    <source>
        <dbReference type="HAMAP-Rule" id="MF_00276"/>
    </source>
</evidence>
<dbReference type="Pfam" id="PF02669">
    <property type="entry name" value="KdpC"/>
    <property type="match status" value="1"/>
</dbReference>
<dbReference type="GO" id="GO:0008556">
    <property type="term" value="F:P-type potassium transmembrane transporter activity"/>
    <property type="evidence" value="ECO:0007669"/>
    <property type="project" value="InterPro"/>
</dbReference>
<evidence type="ECO:0000313" key="12">
    <source>
        <dbReference type="EMBL" id="OFV71075.1"/>
    </source>
</evidence>
<keyword evidence="10 11" id="KW-0472">Membrane</keyword>
<dbReference type="HAMAP" id="MF_00276">
    <property type="entry name" value="KdpC"/>
    <property type="match status" value="1"/>
</dbReference>
<protein>
    <recommendedName>
        <fullName evidence="11">Potassium-transporting ATPase KdpC subunit</fullName>
    </recommendedName>
    <alternativeName>
        <fullName evidence="11">ATP phosphohydrolase [potassium-transporting] C chain</fullName>
    </alternativeName>
    <alternativeName>
        <fullName evidence="11">Potassium-binding and translocating subunit C</fullName>
    </alternativeName>
    <alternativeName>
        <fullName evidence="11">Potassium-translocating ATPase C chain</fullName>
    </alternativeName>
</protein>
<comment type="subunit">
    <text evidence="11">The system is composed of three essential subunits: KdpA, KdpB and KdpC.</text>
</comment>
<comment type="function">
    <text evidence="11">Part of the high-affinity ATP-driven potassium transport (or Kdp) system, which catalyzes the hydrolysis of ATP coupled with the electrogenic transport of potassium into the cytoplasm. This subunit acts as a catalytic chaperone that increases the ATP-binding affinity of the ATP-hydrolyzing subunit KdpB by the formation of a transient KdpB/KdpC/ATP ternary complex.</text>
</comment>
<evidence type="ECO:0000256" key="4">
    <source>
        <dbReference type="ARBA" id="ARBA00022692"/>
    </source>
</evidence>
<dbReference type="RefSeq" id="WP_070370959.1">
    <property type="nucleotide sequence ID" value="NZ_JBCFAW010000002.1"/>
</dbReference>
<comment type="similarity">
    <text evidence="11">Belongs to the KdpC family.</text>
</comment>
<comment type="caution">
    <text evidence="12">The sequence shown here is derived from an EMBL/GenBank/DDBJ whole genome shotgun (WGS) entry which is preliminary data.</text>
</comment>
<keyword evidence="8 11" id="KW-1133">Transmembrane helix</keyword>
<dbReference type="GO" id="GO:0005524">
    <property type="term" value="F:ATP binding"/>
    <property type="evidence" value="ECO:0007669"/>
    <property type="project" value="UniProtKB-UniRule"/>
</dbReference>
<keyword evidence="1 11" id="KW-0813">Transport</keyword>
<organism evidence="12 13">
    <name type="scientific">Acetobacterium wieringae</name>
    <dbReference type="NCBI Taxonomy" id="52694"/>
    <lineage>
        <taxon>Bacteria</taxon>
        <taxon>Bacillati</taxon>
        <taxon>Bacillota</taxon>
        <taxon>Clostridia</taxon>
        <taxon>Eubacteriales</taxon>
        <taxon>Eubacteriaceae</taxon>
        <taxon>Acetobacterium</taxon>
    </lineage>
</organism>
<keyword evidence="4 11" id="KW-0812">Transmembrane</keyword>
<evidence type="ECO:0000256" key="3">
    <source>
        <dbReference type="ARBA" id="ARBA00022538"/>
    </source>
</evidence>
<keyword evidence="6 11" id="KW-0067">ATP-binding</keyword>
<comment type="subcellular location">
    <subcellularLocation>
        <location evidence="11">Cell membrane</location>
        <topology evidence="11">Single-pass membrane protein</topology>
    </subcellularLocation>
</comment>
<gene>
    <name evidence="11 12" type="primary">kdpC</name>
    <name evidence="12" type="ORF">ACWI_16610</name>
</gene>
<reference evidence="12 13" key="1">
    <citation type="submission" date="2015-09" db="EMBL/GenBank/DDBJ databases">
        <title>Genome sequence of Acetobacterium wieringae DSM 1911.</title>
        <authorList>
            <person name="Poehlein A."/>
            <person name="Bengelsdorf F.R."/>
            <person name="Schiel-Bengelsdorf B."/>
            <person name="Duerre P."/>
            <person name="Daniel R."/>
        </authorList>
    </citation>
    <scope>NUCLEOTIDE SEQUENCE [LARGE SCALE GENOMIC DNA]</scope>
    <source>
        <strain evidence="12 13">DSM 1911</strain>
    </source>
</reference>
<keyword evidence="7 11" id="KW-0630">Potassium</keyword>
<dbReference type="PIRSF" id="PIRSF001296">
    <property type="entry name" value="K_ATPase_KdpC"/>
    <property type="match status" value="1"/>
</dbReference>
<evidence type="ECO:0000256" key="1">
    <source>
        <dbReference type="ARBA" id="ARBA00022448"/>
    </source>
</evidence>
<evidence type="ECO:0000256" key="10">
    <source>
        <dbReference type="ARBA" id="ARBA00023136"/>
    </source>
</evidence>
<dbReference type="AlphaFoldDB" id="A0A1F2PJ50"/>
<evidence type="ECO:0000313" key="13">
    <source>
        <dbReference type="Proteomes" id="UP000176244"/>
    </source>
</evidence>
<dbReference type="InterPro" id="IPR003820">
    <property type="entry name" value="KdpC"/>
</dbReference>
<evidence type="ECO:0000256" key="7">
    <source>
        <dbReference type="ARBA" id="ARBA00022958"/>
    </source>
</evidence>
<dbReference type="GO" id="GO:0016787">
    <property type="term" value="F:hydrolase activity"/>
    <property type="evidence" value="ECO:0007669"/>
    <property type="project" value="UniProtKB-KW"/>
</dbReference>
<dbReference type="PANTHER" id="PTHR30042">
    <property type="entry name" value="POTASSIUM-TRANSPORTING ATPASE C CHAIN"/>
    <property type="match status" value="1"/>
</dbReference>
<sequence>MEKNKSASIVSKLRPALVGFVVLTLICGVVYPAIVTSIAQMAFPNQANGSIITVVQENGTTIDVGSALIGQTFTAPQYLIGRPQGTSQLSPVSEEQQALIKERVVWWQALDPENSRAIPGDLVMASGSGVDPNISLEAAEYQVDRIARVRNISAAAVREIIDRYTTRKLLGLWGEDAVNVLKVNLALDGRIP</sequence>
<evidence type="ECO:0000256" key="9">
    <source>
        <dbReference type="ARBA" id="ARBA00023065"/>
    </source>
</evidence>
<keyword evidence="5 11" id="KW-0547">Nucleotide-binding</keyword>
<keyword evidence="2 11" id="KW-1003">Cell membrane</keyword>
<dbReference type="STRING" id="52694.ACWI_16610"/>
<evidence type="ECO:0000256" key="2">
    <source>
        <dbReference type="ARBA" id="ARBA00022475"/>
    </source>
</evidence>
<evidence type="ECO:0000256" key="5">
    <source>
        <dbReference type="ARBA" id="ARBA00022741"/>
    </source>
</evidence>
<keyword evidence="9 11" id="KW-0406">Ion transport</keyword>
<keyword evidence="12" id="KW-0378">Hydrolase</keyword>
<dbReference type="Proteomes" id="UP000176244">
    <property type="component" value="Unassembled WGS sequence"/>
</dbReference>
<dbReference type="PANTHER" id="PTHR30042:SF2">
    <property type="entry name" value="POTASSIUM-TRANSPORTING ATPASE KDPC SUBUNIT"/>
    <property type="match status" value="1"/>
</dbReference>
<evidence type="ECO:0000256" key="6">
    <source>
        <dbReference type="ARBA" id="ARBA00022840"/>
    </source>
</evidence>
<dbReference type="EMBL" id="LKEU01000027">
    <property type="protein sequence ID" value="OFV71075.1"/>
    <property type="molecule type" value="Genomic_DNA"/>
</dbReference>